<evidence type="ECO:0000313" key="16">
    <source>
        <dbReference type="Proteomes" id="UP001304461"/>
    </source>
</evidence>
<evidence type="ECO:0000256" key="12">
    <source>
        <dbReference type="ARBA" id="ARBA00023306"/>
    </source>
</evidence>
<dbReference type="Pfam" id="PF04675">
    <property type="entry name" value="DNA_ligase_A_N"/>
    <property type="match status" value="1"/>
</dbReference>
<dbReference type="NCBIfam" id="TIGR04120">
    <property type="entry name" value="DNA_lig_bact"/>
    <property type="match status" value="1"/>
</dbReference>
<evidence type="ECO:0000256" key="2">
    <source>
        <dbReference type="ARBA" id="ARBA00022598"/>
    </source>
</evidence>
<keyword evidence="8" id="KW-0067">ATP-binding</keyword>
<dbReference type="EMBL" id="JAYGHX010000002">
    <property type="protein sequence ID" value="MEA5390677.1"/>
    <property type="molecule type" value="Genomic_DNA"/>
</dbReference>
<dbReference type="InterPro" id="IPR012340">
    <property type="entry name" value="NA-bd_OB-fold"/>
</dbReference>
<evidence type="ECO:0000256" key="8">
    <source>
        <dbReference type="ARBA" id="ARBA00022840"/>
    </source>
</evidence>
<dbReference type="InterPro" id="IPR016059">
    <property type="entry name" value="DNA_ligase_ATP-dep_CS"/>
</dbReference>
<dbReference type="InterPro" id="IPR012310">
    <property type="entry name" value="DNA_ligase_ATP-dep_cent"/>
</dbReference>
<comment type="caution">
    <text evidence="15">The sequence shown here is derived from an EMBL/GenBank/DDBJ whole genome shotgun (WGS) entry which is preliminary data.</text>
</comment>
<keyword evidence="16" id="KW-1185">Reference proteome</keyword>
<evidence type="ECO:0000256" key="13">
    <source>
        <dbReference type="ARBA" id="ARBA00034003"/>
    </source>
</evidence>
<keyword evidence="9" id="KW-0460">Magnesium</keyword>
<keyword evidence="2 15" id="KW-0436">Ligase</keyword>
<keyword evidence="11" id="KW-0234">DNA repair</keyword>
<organism evidence="15 16">
    <name type="scientific">Cyanobium gracile UHCC 0139</name>
    <dbReference type="NCBI Taxonomy" id="3110308"/>
    <lineage>
        <taxon>Bacteria</taxon>
        <taxon>Bacillati</taxon>
        <taxon>Cyanobacteriota</taxon>
        <taxon>Cyanophyceae</taxon>
        <taxon>Synechococcales</taxon>
        <taxon>Prochlorococcaceae</taxon>
        <taxon>Cyanobium</taxon>
    </lineage>
</organism>
<evidence type="ECO:0000256" key="10">
    <source>
        <dbReference type="ARBA" id="ARBA00023172"/>
    </source>
</evidence>
<evidence type="ECO:0000256" key="7">
    <source>
        <dbReference type="ARBA" id="ARBA00022763"/>
    </source>
</evidence>
<name>A0ABU5RSB7_9CYAN</name>
<evidence type="ECO:0000313" key="15">
    <source>
        <dbReference type="EMBL" id="MEA5390677.1"/>
    </source>
</evidence>
<dbReference type="SUPFAM" id="SSF56091">
    <property type="entry name" value="DNA ligase/mRNA capping enzyme, catalytic domain"/>
    <property type="match status" value="1"/>
</dbReference>
<keyword evidence="4" id="KW-0235">DNA replication</keyword>
<dbReference type="PROSITE" id="PS50160">
    <property type="entry name" value="DNA_LIGASE_A3"/>
    <property type="match status" value="1"/>
</dbReference>
<evidence type="ECO:0000256" key="1">
    <source>
        <dbReference type="ARBA" id="ARBA00012727"/>
    </source>
</evidence>
<dbReference type="Gene3D" id="1.10.3260.10">
    <property type="entry name" value="DNA ligase, ATP-dependent, N-terminal domain"/>
    <property type="match status" value="1"/>
</dbReference>
<evidence type="ECO:0000256" key="9">
    <source>
        <dbReference type="ARBA" id="ARBA00022842"/>
    </source>
</evidence>
<keyword evidence="3" id="KW-0132">Cell division</keyword>
<evidence type="ECO:0000256" key="11">
    <source>
        <dbReference type="ARBA" id="ARBA00023204"/>
    </source>
</evidence>
<dbReference type="InterPro" id="IPR036599">
    <property type="entry name" value="DNA_ligase_N_sf"/>
</dbReference>
<dbReference type="PROSITE" id="PS00697">
    <property type="entry name" value="DNA_LIGASE_A1"/>
    <property type="match status" value="1"/>
</dbReference>
<feature type="domain" description="ATP-dependent DNA ligase family profile" evidence="14">
    <location>
        <begin position="312"/>
        <end position="449"/>
    </location>
</feature>
<dbReference type="Pfam" id="PF01068">
    <property type="entry name" value="DNA_ligase_A_M"/>
    <property type="match status" value="1"/>
</dbReference>
<evidence type="ECO:0000259" key="14">
    <source>
        <dbReference type="PROSITE" id="PS50160"/>
    </source>
</evidence>
<keyword evidence="10" id="KW-0233">DNA recombination</keyword>
<proteinExistence type="predicted"/>
<dbReference type="Gene3D" id="3.30.470.30">
    <property type="entry name" value="DNA ligase/mRNA capping enzyme"/>
    <property type="match status" value="1"/>
</dbReference>
<dbReference type="Pfam" id="PF04679">
    <property type="entry name" value="DNA_ligase_A_C"/>
    <property type="match status" value="1"/>
</dbReference>
<dbReference type="SUPFAM" id="SSF50249">
    <property type="entry name" value="Nucleic acid-binding proteins"/>
    <property type="match status" value="1"/>
</dbReference>
<dbReference type="RefSeq" id="WP_323304753.1">
    <property type="nucleotide sequence ID" value="NZ_JAYGHX010000002.1"/>
</dbReference>
<dbReference type="GO" id="GO:0003910">
    <property type="term" value="F:DNA ligase (ATP) activity"/>
    <property type="evidence" value="ECO:0007669"/>
    <property type="project" value="UniProtKB-EC"/>
</dbReference>
<keyword evidence="5" id="KW-0479">Metal-binding</keyword>
<dbReference type="InterPro" id="IPR050191">
    <property type="entry name" value="ATP-dep_DNA_ligase"/>
</dbReference>
<reference evidence="15 16" key="1">
    <citation type="submission" date="2023-12" db="EMBL/GenBank/DDBJ databases">
        <title>Baltic Sea Cyanobacteria.</title>
        <authorList>
            <person name="Delbaje E."/>
            <person name="Fewer D.P."/>
            <person name="Shishido T.K."/>
        </authorList>
    </citation>
    <scope>NUCLEOTIDE SEQUENCE [LARGE SCALE GENOMIC DNA]</scope>
    <source>
        <strain evidence="15 16">UHCC 0139</strain>
    </source>
</reference>
<keyword evidence="12" id="KW-0131">Cell cycle</keyword>
<dbReference type="CDD" id="cd07972">
    <property type="entry name" value="OBF_DNA_ligase_Arch_LigB"/>
    <property type="match status" value="1"/>
</dbReference>
<dbReference type="EC" id="6.5.1.1" evidence="1"/>
<dbReference type="InterPro" id="IPR012308">
    <property type="entry name" value="DNA_ligase_ATP-dep_N"/>
</dbReference>
<dbReference type="InterPro" id="IPR012309">
    <property type="entry name" value="DNA_ligase_ATP-dep_C"/>
</dbReference>
<comment type="catalytic activity">
    <reaction evidence="13">
        <text>ATP + (deoxyribonucleotide)n-3'-hydroxyl + 5'-phospho-(deoxyribonucleotide)m = (deoxyribonucleotide)n+m + AMP + diphosphate.</text>
        <dbReference type="EC" id="6.5.1.1"/>
    </reaction>
</comment>
<sequence>MQVFAELIETLEHSSGTRARVAALAGFFRAADPADGAWALALLLGKRRRRLLTGRRLRQIALERSGLPDWLFDACHAQVGDSAETIALLLPRLALPPAPPLALPLAEWMGTRLPALAALEDEPQANAVLDIWRGLPEGQVFLFNKLLTGGFRVGVAAGLVTRALAEVAGLEEAELAHRLMGGFEPSPEAMEALLAPLEDGAAAPISRPYPFCLASPLELERLTATDPAGWQVEWKWDGIRAQLIRRGGQTFLWSRGEELINGSFPELEGMAERLAPGTVLDGELTVWPAGASQPAGFGPLQRRLGRQKPGVALLRECPAAFIAYDLLELMGQDLRPEPLGRRRAALEDLVRGLPEAVSTPAAGLLRLSPLLPLGGWEALEALRQQARSVGAEGLMLKALDSAYGVGRRRGLWWKHKLEPMELDAVLLYAQAGSGRRANLYTDYTFGLWDGEGRLVTFAKAYSGLDDGEITELDRWIRRHTIERFGPVRAVEPLQVFTLGFEGLQRSPRHRSGLAVRFPRILRWRRDRTANSADSLTSAVALLEDLTPAQGSATQR</sequence>
<accession>A0ABU5RSB7</accession>
<evidence type="ECO:0000256" key="3">
    <source>
        <dbReference type="ARBA" id="ARBA00022618"/>
    </source>
</evidence>
<protein>
    <recommendedName>
        <fullName evidence="1">DNA ligase (ATP)</fullName>
        <ecNumber evidence="1">6.5.1.1</ecNumber>
    </recommendedName>
</protein>
<dbReference type="Proteomes" id="UP001304461">
    <property type="component" value="Unassembled WGS sequence"/>
</dbReference>
<dbReference type="CDD" id="cd07897">
    <property type="entry name" value="Adenylation_DNA_ligase_Bac1"/>
    <property type="match status" value="1"/>
</dbReference>
<keyword evidence="7" id="KW-0227">DNA damage</keyword>
<evidence type="ECO:0000256" key="5">
    <source>
        <dbReference type="ARBA" id="ARBA00022723"/>
    </source>
</evidence>
<evidence type="ECO:0000256" key="4">
    <source>
        <dbReference type="ARBA" id="ARBA00022705"/>
    </source>
</evidence>
<dbReference type="Gene3D" id="2.40.50.140">
    <property type="entry name" value="Nucleic acid-binding proteins"/>
    <property type="match status" value="1"/>
</dbReference>
<dbReference type="PANTHER" id="PTHR45674">
    <property type="entry name" value="DNA LIGASE 1/3 FAMILY MEMBER"/>
    <property type="match status" value="1"/>
</dbReference>
<gene>
    <name evidence="15" type="ORF">VB738_05305</name>
</gene>
<evidence type="ECO:0000256" key="6">
    <source>
        <dbReference type="ARBA" id="ARBA00022741"/>
    </source>
</evidence>
<dbReference type="InterPro" id="IPR026333">
    <property type="entry name" value="ATP_dep_DNA_lig_pp_1105_fam"/>
</dbReference>
<dbReference type="PANTHER" id="PTHR45674:SF13">
    <property type="entry name" value="DNA LIGASE-RELATED"/>
    <property type="match status" value="1"/>
</dbReference>
<dbReference type="NCBIfam" id="NF006701">
    <property type="entry name" value="PRK09247.1"/>
    <property type="match status" value="1"/>
</dbReference>
<keyword evidence="6" id="KW-0547">Nucleotide-binding</keyword>